<sequence>MSYRLLPAARADLIEIGDFIALDNPARALSFVAEIEATMTTIAKRPSSFPARNALATGLRSARHGRYLIFFVAGDAGVQIVRVLHGARDLSQAFATH</sequence>
<name>A0A1B3Z8G7_9SPHN</name>
<evidence type="ECO:0000313" key="3">
    <source>
        <dbReference type="EMBL" id="AOH83722.1"/>
    </source>
</evidence>
<dbReference type="Pfam" id="PF05016">
    <property type="entry name" value="ParE_toxin"/>
    <property type="match status" value="1"/>
</dbReference>
<dbReference type="STRING" id="1560345.AWL63_06820"/>
<dbReference type="EMBL" id="CP014168">
    <property type="protein sequence ID" value="AOH83722.1"/>
    <property type="molecule type" value="Genomic_DNA"/>
</dbReference>
<reference evidence="3 4" key="1">
    <citation type="submission" date="2016-01" db="EMBL/GenBank/DDBJ databases">
        <title>Complete genome and mega plasmid sequence of Sphingomonas panacis DCY99 elicits systemic resistance in rice to Xanthomonas oryzae.</title>
        <authorList>
            <person name="Kim Y.J."/>
            <person name="Yang D.C."/>
            <person name="Sing P."/>
        </authorList>
    </citation>
    <scope>NUCLEOTIDE SEQUENCE [LARGE SCALE GENOMIC DNA]</scope>
    <source>
        <strain evidence="3 4">DCY99</strain>
    </source>
</reference>
<evidence type="ECO:0000256" key="1">
    <source>
        <dbReference type="ARBA" id="ARBA00006226"/>
    </source>
</evidence>
<accession>A0A1B3Z8G7</accession>
<dbReference type="Proteomes" id="UP000094256">
    <property type="component" value="Chromosome"/>
</dbReference>
<evidence type="ECO:0000256" key="2">
    <source>
        <dbReference type="ARBA" id="ARBA00022649"/>
    </source>
</evidence>
<proteinExistence type="inferred from homology"/>
<gene>
    <name evidence="3" type="ORF">AWL63_06820</name>
</gene>
<dbReference type="InterPro" id="IPR007712">
    <property type="entry name" value="RelE/ParE_toxin"/>
</dbReference>
<dbReference type="Gene3D" id="3.30.2310.20">
    <property type="entry name" value="RelE-like"/>
    <property type="match status" value="1"/>
</dbReference>
<dbReference type="InterPro" id="IPR035093">
    <property type="entry name" value="RelE/ParE_toxin_dom_sf"/>
</dbReference>
<organism evidence="3 4">
    <name type="scientific">Sphingomonas panacis</name>
    <dbReference type="NCBI Taxonomy" id="1560345"/>
    <lineage>
        <taxon>Bacteria</taxon>
        <taxon>Pseudomonadati</taxon>
        <taxon>Pseudomonadota</taxon>
        <taxon>Alphaproteobacteria</taxon>
        <taxon>Sphingomonadales</taxon>
        <taxon>Sphingomonadaceae</taxon>
        <taxon>Sphingomonas</taxon>
    </lineage>
</organism>
<dbReference type="AlphaFoldDB" id="A0A1B3Z8G7"/>
<dbReference type="RefSeq" id="WP_069204290.1">
    <property type="nucleotide sequence ID" value="NZ_CP014168.1"/>
</dbReference>
<evidence type="ECO:0000313" key="4">
    <source>
        <dbReference type="Proteomes" id="UP000094256"/>
    </source>
</evidence>
<protein>
    <submittedName>
        <fullName evidence="3">Plasmid stabilization protein</fullName>
    </submittedName>
</protein>
<keyword evidence="2" id="KW-1277">Toxin-antitoxin system</keyword>
<dbReference type="OrthoDB" id="8369899at2"/>
<dbReference type="KEGG" id="span:AWL63_06820"/>
<dbReference type="InterPro" id="IPR051803">
    <property type="entry name" value="TA_system_RelE-like_toxin"/>
</dbReference>
<dbReference type="PANTHER" id="PTHR33755:SF6">
    <property type="entry name" value="PLASMID STABILIZATION SYSTEM PROTEIN"/>
    <property type="match status" value="1"/>
</dbReference>
<dbReference type="PANTHER" id="PTHR33755">
    <property type="entry name" value="TOXIN PARE1-RELATED"/>
    <property type="match status" value="1"/>
</dbReference>
<keyword evidence="4" id="KW-1185">Reference proteome</keyword>
<comment type="similarity">
    <text evidence="1">Belongs to the RelE toxin family.</text>
</comment>